<reference evidence="2 3" key="1">
    <citation type="submission" date="2024-05" db="EMBL/GenBank/DDBJ databases">
        <authorList>
            <person name="Wallberg A."/>
        </authorList>
    </citation>
    <scope>NUCLEOTIDE SEQUENCE [LARGE SCALE GENOMIC DNA]</scope>
</reference>
<protein>
    <submittedName>
        <fullName evidence="2">Uncharacterized protein</fullName>
    </submittedName>
</protein>
<evidence type="ECO:0000313" key="3">
    <source>
        <dbReference type="Proteomes" id="UP001497623"/>
    </source>
</evidence>
<gene>
    <name evidence="2" type="ORF">MNOR_LOCUS34513</name>
</gene>
<organism evidence="2 3">
    <name type="scientific">Meganyctiphanes norvegica</name>
    <name type="common">Northern krill</name>
    <name type="synonym">Thysanopoda norvegica</name>
    <dbReference type="NCBI Taxonomy" id="48144"/>
    <lineage>
        <taxon>Eukaryota</taxon>
        <taxon>Metazoa</taxon>
        <taxon>Ecdysozoa</taxon>
        <taxon>Arthropoda</taxon>
        <taxon>Crustacea</taxon>
        <taxon>Multicrustacea</taxon>
        <taxon>Malacostraca</taxon>
        <taxon>Eumalacostraca</taxon>
        <taxon>Eucarida</taxon>
        <taxon>Euphausiacea</taxon>
        <taxon>Euphausiidae</taxon>
        <taxon>Meganyctiphanes</taxon>
    </lineage>
</organism>
<proteinExistence type="predicted"/>
<dbReference type="AlphaFoldDB" id="A0AAV2SCA0"/>
<comment type="caution">
    <text evidence="2">The sequence shown here is derived from an EMBL/GenBank/DDBJ whole genome shotgun (WGS) entry which is preliminary data.</text>
</comment>
<dbReference type="Proteomes" id="UP001497623">
    <property type="component" value="Unassembled WGS sequence"/>
</dbReference>
<dbReference type="EMBL" id="CAXKWB010053486">
    <property type="protein sequence ID" value="CAL4174388.1"/>
    <property type="molecule type" value="Genomic_DNA"/>
</dbReference>
<sequence length="159" mass="17699">LRSLTRSGTLPFPTPRRNSSSTSNDCFCIFNIRYTFAHSMRSVEPQSLSNTPSVSTPFNFKNFNTYTCVFNNLVNLEYLSNGIIGTMGSFSPSSVWAQTKALLWELRQPNSAEGHEISSSLLSQSGPCNQKDKSFLKLTRLVPLVNISPGLHRVGTYLK</sequence>
<keyword evidence="3" id="KW-1185">Reference proteome</keyword>
<name>A0AAV2SCA0_MEGNR</name>
<feature type="non-terminal residue" evidence="2">
    <location>
        <position position="1"/>
    </location>
</feature>
<evidence type="ECO:0000256" key="1">
    <source>
        <dbReference type="SAM" id="MobiDB-lite"/>
    </source>
</evidence>
<feature type="region of interest" description="Disordered" evidence="1">
    <location>
        <begin position="1"/>
        <end position="22"/>
    </location>
</feature>
<accession>A0AAV2SCA0</accession>
<evidence type="ECO:0000313" key="2">
    <source>
        <dbReference type="EMBL" id="CAL4174388.1"/>
    </source>
</evidence>